<evidence type="ECO:0000259" key="1">
    <source>
        <dbReference type="Pfam" id="PF05239"/>
    </source>
</evidence>
<dbReference type="Pfam" id="PF05239">
    <property type="entry name" value="PRC"/>
    <property type="match status" value="2"/>
</dbReference>
<organism evidence="2 3">
    <name type="scientific">Acetivibrio mesophilus</name>
    <dbReference type="NCBI Taxonomy" id="2487273"/>
    <lineage>
        <taxon>Bacteria</taxon>
        <taxon>Bacillati</taxon>
        <taxon>Bacillota</taxon>
        <taxon>Clostridia</taxon>
        <taxon>Eubacteriales</taxon>
        <taxon>Oscillospiraceae</taxon>
        <taxon>Acetivibrio</taxon>
    </lineage>
</organism>
<evidence type="ECO:0000313" key="3">
    <source>
        <dbReference type="Proteomes" id="UP000289166"/>
    </source>
</evidence>
<proteinExistence type="predicted"/>
<reference evidence="3" key="1">
    <citation type="submission" date="2018-11" db="EMBL/GenBank/DDBJ databases">
        <title>Genome sequencing of a novel mesophilic and cellulolytic organism within the genus Hungateiclostridium.</title>
        <authorList>
            <person name="Rettenmaier R."/>
            <person name="Liebl W."/>
            <person name="Zverlov V."/>
        </authorList>
    </citation>
    <scope>NUCLEOTIDE SEQUENCE [LARGE SCALE GENOMIC DNA]</scope>
    <source>
        <strain evidence="3">N2K1</strain>
    </source>
</reference>
<accession>A0A4Q0I1L9</accession>
<feature type="domain" description="PRC-barrel" evidence="1">
    <location>
        <begin position="2"/>
        <end position="72"/>
    </location>
</feature>
<keyword evidence="3" id="KW-1185">Reference proteome</keyword>
<comment type="caution">
    <text evidence="2">The sequence shown here is derived from an EMBL/GenBank/DDBJ whole genome shotgun (WGS) entry which is preliminary data.</text>
</comment>
<gene>
    <name evidence="2" type="ORF">EFD62_14080</name>
</gene>
<dbReference type="RefSeq" id="WP_128706315.1">
    <property type="nucleotide sequence ID" value="NZ_RLII01000025.1"/>
</dbReference>
<dbReference type="SUPFAM" id="SSF50346">
    <property type="entry name" value="PRC-barrel domain"/>
    <property type="match status" value="2"/>
</dbReference>
<protein>
    <submittedName>
        <fullName evidence="2">Photosystem reaction center subunit H</fullName>
    </submittedName>
</protein>
<dbReference type="EMBL" id="RLII01000025">
    <property type="protein sequence ID" value="RXE58068.1"/>
    <property type="molecule type" value="Genomic_DNA"/>
</dbReference>
<dbReference type="AlphaFoldDB" id="A0A4Q0I1L9"/>
<feature type="domain" description="PRC-barrel" evidence="1">
    <location>
        <begin position="91"/>
        <end position="157"/>
    </location>
</feature>
<evidence type="ECO:0000313" key="2">
    <source>
        <dbReference type="EMBL" id="RXE58068.1"/>
    </source>
</evidence>
<dbReference type="Proteomes" id="UP000289166">
    <property type="component" value="Unassembled WGS sequence"/>
</dbReference>
<dbReference type="InterPro" id="IPR011033">
    <property type="entry name" value="PRC_barrel-like_sf"/>
</dbReference>
<sequence>MNRYSEVLGLPVICAADGKKLGIIKDIVFCPKEKSVVAFLVEPKGYNMRKRVVFASDVLSLGKDALIVNDADDVKELRKVQNRPEFKDKGDILGLPIYTKTGEDLGIAKDVLFDLKHGKIDGIEISDGLLQDIVKGRNVLPLIGKVEFGEENILVDSEAVEEMMETGGGIKNIIEGNKKVQRKG</sequence>
<name>A0A4Q0I1L9_9FIRM</name>
<dbReference type="OrthoDB" id="1707618at2"/>
<dbReference type="InterPro" id="IPR027275">
    <property type="entry name" value="PRC-brl_dom"/>
</dbReference>
<dbReference type="Gene3D" id="2.30.30.240">
    <property type="entry name" value="PRC-barrel domain"/>
    <property type="match status" value="2"/>
</dbReference>